<evidence type="ECO:0000313" key="11">
    <source>
        <dbReference type="EMBL" id="MFC3981857.1"/>
    </source>
</evidence>
<dbReference type="Pfam" id="PF18967">
    <property type="entry name" value="PycTM"/>
    <property type="match status" value="1"/>
</dbReference>
<name>A0ABV8EZM3_9ACTN</name>
<keyword evidence="2" id="KW-1003">Cell membrane</keyword>
<evidence type="ECO:0000256" key="2">
    <source>
        <dbReference type="ARBA" id="ARBA00022475"/>
    </source>
</evidence>
<evidence type="ECO:0000256" key="8">
    <source>
        <dbReference type="SAM" id="MobiDB-lite"/>
    </source>
</evidence>
<keyword evidence="5 9" id="KW-1133">Transmembrane helix</keyword>
<evidence type="ECO:0000256" key="5">
    <source>
        <dbReference type="ARBA" id="ARBA00022989"/>
    </source>
</evidence>
<proteinExistence type="predicted"/>
<feature type="region of interest" description="Disordered" evidence="8">
    <location>
        <begin position="1"/>
        <end position="23"/>
    </location>
</feature>
<evidence type="ECO:0000256" key="1">
    <source>
        <dbReference type="ARBA" id="ARBA00004236"/>
    </source>
</evidence>
<comment type="subcellular location">
    <subcellularLocation>
        <location evidence="1">Cell membrane</location>
    </subcellularLocation>
</comment>
<reference evidence="12" key="1">
    <citation type="journal article" date="2019" name="Int. J. Syst. Evol. Microbiol.">
        <title>The Global Catalogue of Microorganisms (GCM) 10K type strain sequencing project: providing services to taxonomists for standard genome sequencing and annotation.</title>
        <authorList>
            <consortium name="The Broad Institute Genomics Platform"/>
            <consortium name="The Broad Institute Genome Sequencing Center for Infectious Disease"/>
            <person name="Wu L."/>
            <person name="Ma J."/>
        </authorList>
    </citation>
    <scope>NUCLEOTIDE SEQUENCE [LARGE SCALE GENOMIC DNA]</scope>
    <source>
        <strain evidence="12">TBRC 7912</strain>
    </source>
</reference>
<keyword evidence="4" id="KW-0547">Nucleotide-binding</keyword>
<sequence length="179" mass="19628">MFRWMTRTATPVPSDPETRARAHGSRMLAEAREELNRADAKAQVLLGVAGVGIGAVAGGLLAGNWSPLRLHTALQWLWWAGAGCALAALFCLAKAVYPRITRRPLGITYFGDVRRYRSAEEIAKALRDRTDGDLIELAEQIRAVSVIVLRKYLLIRWGFWLLLASVGATVGSAVLQLAF</sequence>
<evidence type="ECO:0000256" key="7">
    <source>
        <dbReference type="ARBA" id="ARBA00023136"/>
    </source>
</evidence>
<keyword evidence="6" id="KW-0051">Antiviral defense</keyword>
<evidence type="ECO:0000259" key="10">
    <source>
        <dbReference type="Pfam" id="PF18967"/>
    </source>
</evidence>
<gene>
    <name evidence="11" type="ORF">ACFOYY_17075</name>
</gene>
<comment type="caution">
    <text evidence="11">The sequence shown here is derived from an EMBL/GenBank/DDBJ whole genome shotgun (WGS) entry which is preliminary data.</text>
</comment>
<keyword evidence="12" id="KW-1185">Reference proteome</keyword>
<evidence type="ECO:0000256" key="3">
    <source>
        <dbReference type="ARBA" id="ARBA00022692"/>
    </source>
</evidence>
<dbReference type="InterPro" id="IPR036259">
    <property type="entry name" value="MFS_trans_sf"/>
</dbReference>
<dbReference type="Proteomes" id="UP001595698">
    <property type="component" value="Unassembled WGS sequence"/>
</dbReference>
<accession>A0ABV8EZM3</accession>
<organism evidence="11 12">
    <name type="scientific">Streptosporangium jomthongense</name>
    <dbReference type="NCBI Taxonomy" id="1193683"/>
    <lineage>
        <taxon>Bacteria</taxon>
        <taxon>Bacillati</taxon>
        <taxon>Actinomycetota</taxon>
        <taxon>Actinomycetes</taxon>
        <taxon>Streptosporangiales</taxon>
        <taxon>Streptosporangiaceae</taxon>
        <taxon>Streptosporangium</taxon>
    </lineage>
</organism>
<feature type="domain" description="Pycsar effector protein" evidence="10">
    <location>
        <begin position="26"/>
        <end position="174"/>
    </location>
</feature>
<evidence type="ECO:0000256" key="9">
    <source>
        <dbReference type="SAM" id="Phobius"/>
    </source>
</evidence>
<dbReference type="InterPro" id="IPR043760">
    <property type="entry name" value="PycTM_dom"/>
</dbReference>
<feature type="transmembrane region" description="Helical" evidence="9">
    <location>
        <begin position="44"/>
        <end position="64"/>
    </location>
</feature>
<evidence type="ECO:0000256" key="4">
    <source>
        <dbReference type="ARBA" id="ARBA00022741"/>
    </source>
</evidence>
<feature type="transmembrane region" description="Helical" evidence="9">
    <location>
        <begin position="157"/>
        <end position="178"/>
    </location>
</feature>
<evidence type="ECO:0000313" key="12">
    <source>
        <dbReference type="Proteomes" id="UP001595698"/>
    </source>
</evidence>
<protein>
    <submittedName>
        <fullName evidence="11">Pycsar system effector family protein</fullName>
    </submittedName>
</protein>
<evidence type="ECO:0000256" key="6">
    <source>
        <dbReference type="ARBA" id="ARBA00023118"/>
    </source>
</evidence>
<keyword evidence="7 9" id="KW-0472">Membrane</keyword>
<feature type="transmembrane region" description="Helical" evidence="9">
    <location>
        <begin position="76"/>
        <end position="97"/>
    </location>
</feature>
<dbReference type="EMBL" id="JBHSBC010000014">
    <property type="protein sequence ID" value="MFC3981857.1"/>
    <property type="molecule type" value="Genomic_DNA"/>
</dbReference>
<keyword evidence="3 9" id="KW-0812">Transmembrane</keyword>
<dbReference type="SUPFAM" id="SSF103473">
    <property type="entry name" value="MFS general substrate transporter"/>
    <property type="match status" value="1"/>
</dbReference>